<reference evidence="2" key="1">
    <citation type="journal article" date="2012" name="Mol. Plant Microbe Interact.">
        <title>A highly conserved effector in Fusarium oxysporum is required for full virulence on Arabidopsis.</title>
        <authorList>
            <person name="Thatcher L.F."/>
            <person name="Gardiner D.M."/>
            <person name="Kazan K."/>
            <person name="Manners J."/>
        </authorList>
    </citation>
    <scope>NUCLEOTIDE SEQUENCE [LARGE SCALE GENOMIC DNA]</scope>
    <source>
        <strain evidence="2">Fo5176</strain>
    </source>
</reference>
<protein>
    <submittedName>
        <fullName evidence="1">Uncharacterized protein</fullName>
    </submittedName>
</protein>
<reference evidence="1" key="2">
    <citation type="submission" date="2025-08" db="UniProtKB">
        <authorList>
            <consortium name="EnsemblFungi"/>
        </authorList>
    </citation>
    <scope>IDENTIFICATION</scope>
    <source>
        <strain evidence="1">4287 / CBS 123668 / FGSC 9935 / NRRL 34936</strain>
    </source>
</reference>
<dbReference type="InterPro" id="IPR049756">
    <property type="entry name" value="PlcA-like_dom"/>
</dbReference>
<dbReference type="VEuPathDB" id="FungiDB:FOXG_17606"/>
<evidence type="ECO:0000313" key="1">
    <source>
        <dbReference type="EnsemblFungi" id="FOXG_17606P0"/>
    </source>
</evidence>
<dbReference type="EnsemblFungi" id="FOXG_17606T0">
    <property type="protein sequence ID" value="FOXG_17606P0"/>
    <property type="gene ID" value="FOXG_17606"/>
</dbReference>
<accession>A0A0C4DJF6</accession>
<gene>
    <name evidence="1" type="primary">28958354</name>
</gene>
<dbReference type="Proteomes" id="UP000002489">
    <property type="component" value="Unassembled WGS sequence"/>
</dbReference>
<sequence>MYFAEHRFLGDTVDVHQQSSGDHHSSPQYEAATLHLTDGLAVTYGEINGLAGDYFGLDKPISSEPNAERMQHMFRRWFDLLDFPPAGKLKAEAITKELSSMNEKALAVMRSSPENAADELAAVYKDNPLDITHLEEVSKDPRWAIGSSFMQLLEANVDHFGVEARSTYNAGHAVALEVAAGGDLKTALAVNAFADHFLQDSFAAGHIRVPRKEIAEIAKNHLYSIPFLKHEDIARVINASSNVMHNEDGELGLWLESPSGERWKAFGDGRLPGKVVSSEATSNNLDQCRKAVQQSIAEVHDAFNNKKAIKSSNFGAWHHAPIMDKVSVHMDNHNPLLKVQDGKLLMRVNGVSSGKYEVLDELTKWGAFWTDNFKQVEDQVRLMVMKFLNK</sequence>
<name>A0A0C4DJF6_FUSOF</name>
<dbReference type="CDD" id="cd22893">
    <property type="entry name" value="PlcA-like"/>
    <property type="match status" value="1"/>
</dbReference>
<dbReference type="AlphaFoldDB" id="A0A0C4DJF6"/>
<proteinExistence type="predicted"/>
<organism evidence="1 2">
    <name type="scientific">Fusarium oxysporum (strain Fo5176)</name>
    <name type="common">Fusarium vascular wilt</name>
    <dbReference type="NCBI Taxonomy" id="660025"/>
    <lineage>
        <taxon>Eukaryota</taxon>
        <taxon>Fungi</taxon>
        <taxon>Dikarya</taxon>
        <taxon>Ascomycota</taxon>
        <taxon>Pezizomycotina</taxon>
        <taxon>Sordariomycetes</taxon>
        <taxon>Hypocreomycetidae</taxon>
        <taxon>Hypocreales</taxon>
        <taxon>Nectriaceae</taxon>
        <taxon>Fusarium</taxon>
        <taxon>Fusarium oxysporum species complex</taxon>
    </lineage>
</organism>
<evidence type="ECO:0000313" key="2">
    <source>
        <dbReference type="Proteomes" id="UP000002489"/>
    </source>
</evidence>